<feature type="region of interest" description="Disordered" evidence="1">
    <location>
        <begin position="1"/>
        <end position="143"/>
    </location>
</feature>
<feature type="compositionally biased region" description="Low complexity" evidence="1">
    <location>
        <begin position="56"/>
        <end position="70"/>
    </location>
</feature>
<feature type="compositionally biased region" description="Basic residues" evidence="1">
    <location>
        <begin position="23"/>
        <end position="39"/>
    </location>
</feature>
<evidence type="ECO:0000313" key="2">
    <source>
        <dbReference type="EMBL" id="CAI9158728.1"/>
    </source>
</evidence>
<dbReference type="Proteomes" id="UP001176941">
    <property type="component" value="Chromosome 18"/>
</dbReference>
<sequence>MDGRGAGGLSGLIDEVRADSRRVTRGGGRRARGGRRAQTLRRSGSAPGRPPPPRGAPRIGSAEGAAGAEALPQPGARRAAQLPPGCGPASRPRSPAPLPPDRRRSLLGGGPAPGPRLLPAAAVRARARARSPPSPAAYRGRGALFPAEGPRSIPCYTAQDGNRQFLVHHSLPRERSKIRTPAHIPFEFIEFLHDRNQDR</sequence>
<reference evidence="2" key="1">
    <citation type="submission" date="2023-04" db="EMBL/GenBank/DDBJ databases">
        <authorList>
            <consortium name="ELIXIR-Norway"/>
        </authorList>
    </citation>
    <scope>NUCLEOTIDE SEQUENCE [LARGE SCALE GENOMIC DNA]</scope>
</reference>
<protein>
    <submittedName>
        <fullName evidence="2">Uncharacterized protein</fullName>
    </submittedName>
</protein>
<gene>
    <name evidence="2" type="ORF">MRATA1EN1_LOCUS7690</name>
</gene>
<feature type="compositionally biased region" description="Low complexity" evidence="1">
    <location>
        <begin position="115"/>
        <end position="124"/>
    </location>
</feature>
<name>A0ABN8YB04_RANTA</name>
<accession>A0ABN8YB04</accession>
<organism evidence="2 3">
    <name type="scientific">Rangifer tarandus platyrhynchus</name>
    <name type="common">Svalbard reindeer</name>
    <dbReference type="NCBI Taxonomy" id="3082113"/>
    <lineage>
        <taxon>Eukaryota</taxon>
        <taxon>Metazoa</taxon>
        <taxon>Chordata</taxon>
        <taxon>Craniata</taxon>
        <taxon>Vertebrata</taxon>
        <taxon>Euteleostomi</taxon>
        <taxon>Mammalia</taxon>
        <taxon>Eutheria</taxon>
        <taxon>Laurasiatheria</taxon>
        <taxon>Artiodactyla</taxon>
        <taxon>Ruminantia</taxon>
        <taxon>Pecora</taxon>
        <taxon>Cervidae</taxon>
        <taxon>Odocoileinae</taxon>
        <taxon>Rangifer</taxon>
    </lineage>
</organism>
<feature type="compositionally biased region" description="Gly residues" evidence="1">
    <location>
        <begin position="1"/>
        <end position="10"/>
    </location>
</feature>
<dbReference type="EMBL" id="OX459954">
    <property type="protein sequence ID" value="CAI9158728.1"/>
    <property type="molecule type" value="Genomic_DNA"/>
</dbReference>
<keyword evidence="3" id="KW-1185">Reference proteome</keyword>
<evidence type="ECO:0000313" key="3">
    <source>
        <dbReference type="Proteomes" id="UP001176941"/>
    </source>
</evidence>
<proteinExistence type="predicted"/>
<evidence type="ECO:0000256" key="1">
    <source>
        <dbReference type="SAM" id="MobiDB-lite"/>
    </source>
</evidence>